<comment type="caution">
    <text evidence="2">The sequence shown here is derived from an EMBL/GenBank/DDBJ whole genome shotgun (WGS) entry which is preliminary data.</text>
</comment>
<name>A0ABQ2AZ63_9MICC</name>
<feature type="transmembrane region" description="Helical" evidence="1">
    <location>
        <begin position="36"/>
        <end position="66"/>
    </location>
</feature>
<protein>
    <submittedName>
        <fullName evidence="2">Uncharacterized protein</fullName>
    </submittedName>
</protein>
<dbReference type="EMBL" id="BMFW01000019">
    <property type="protein sequence ID" value="GGH99016.1"/>
    <property type="molecule type" value="Genomic_DNA"/>
</dbReference>
<dbReference type="Proteomes" id="UP000643279">
    <property type="component" value="Unassembled WGS sequence"/>
</dbReference>
<organism evidence="2 3">
    <name type="scientific">Arthrobacter liuii</name>
    <dbReference type="NCBI Taxonomy" id="1476996"/>
    <lineage>
        <taxon>Bacteria</taxon>
        <taxon>Bacillati</taxon>
        <taxon>Actinomycetota</taxon>
        <taxon>Actinomycetes</taxon>
        <taxon>Micrococcales</taxon>
        <taxon>Micrococcaceae</taxon>
        <taxon>Arthrobacter</taxon>
    </lineage>
</organism>
<accession>A0ABQ2AZ63</accession>
<keyword evidence="1" id="KW-0812">Transmembrane</keyword>
<reference evidence="3" key="1">
    <citation type="journal article" date="2019" name="Int. J. Syst. Evol. Microbiol.">
        <title>The Global Catalogue of Microorganisms (GCM) 10K type strain sequencing project: providing services to taxonomists for standard genome sequencing and annotation.</title>
        <authorList>
            <consortium name="The Broad Institute Genomics Platform"/>
            <consortium name="The Broad Institute Genome Sequencing Center for Infectious Disease"/>
            <person name="Wu L."/>
            <person name="Ma J."/>
        </authorList>
    </citation>
    <scope>NUCLEOTIDE SEQUENCE [LARGE SCALE GENOMIC DNA]</scope>
    <source>
        <strain evidence="3">CGMCC 1.12778</strain>
    </source>
</reference>
<sequence length="134" mass="12562">MGCGSCVAGGLAGADDGGAAAGVVGAAEVPAGAVGVGVVVVPAVVLGLALPAVGLAVALGAAELVVGDGLGGPKQAVRTSRPLSPRTLNAVSLGLVMVPPLECRHRGCGTHIQATPEGYSTTGTKVRGGGAAFA</sequence>
<keyword evidence="3" id="KW-1185">Reference proteome</keyword>
<keyword evidence="1" id="KW-1133">Transmembrane helix</keyword>
<evidence type="ECO:0000313" key="2">
    <source>
        <dbReference type="EMBL" id="GGH99016.1"/>
    </source>
</evidence>
<evidence type="ECO:0000256" key="1">
    <source>
        <dbReference type="SAM" id="Phobius"/>
    </source>
</evidence>
<gene>
    <name evidence="2" type="ORF">GCM10007170_32890</name>
</gene>
<proteinExistence type="predicted"/>
<keyword evidence="1" id="KW-0472">Membrane</keyword>
<evidence type="ECO:0000313" key="3">
    <source>
        <dbReference type="Proteomes" id="UP000643279"/>
    </source>
</evidence>